<evidence type="ECO:0000313" key="5">
    <source>
        <dbReference type="EMBL" id="KAK3948191.1"/>
    </source>
</evidence>
<sequence>MARGASGASSNRLSDHAHNLINDLVGDRARSNAAATRRPVIFVAHSLGGLVCKKALLISRASDLQHHREIFENTRGIIFMGTPHRGSPFAEMAQMPVSVLGFFKSSNKALLDVLGTSSELLDDINTSFFRMVPPAKAQGDNEIRVQCFFEELPMVGKKLVVPKASATIDGHSAISIHANHRNMVKFSSHADTGFVRVWNVLSEWVQIPLMDKEVNQGGNLQGALVSLAAPVEEVHPVSVDGVHPVPLGEQHPAPAEEVPLIPEPSLPPTSWQECLQSLAFPTMRDRFQDIEPAASGTCMWFLKHPTYKRWMEIPQGLLWIMGNPGVGKSTLTKYAFEHGKTAAAAGNDNPLVLSFFIHARGDELQKTPAGLFRALLHQILSHEPHSLPQLIATFDEKCKSFGKVSGAWQWHERELLKSLKSCLLPLTARRPVWIYIDALDELGEECAIKVVQTFKSIFQDICADMSNRNGTTSPGSHPISQFHLCFSCRYYPIINEEHDVMEINLEKENGNDIASFVETKLSHYTTSDITSSIIPKLIRDGANGVFLWASLVVARVLKLHREGAGLKRMEAEIHAIPKTLETLYQEILRDMGPNSLWLIQWVCFATRPLRLDELQWALAFNPESPQRSIHECRQSKNYVEHLDGVRRQIQTLSCGLVEVISSEWANHPCVMPPLSWSDEDPIPRVGKCYTAQFIHQSVKDFFLDQGLKALDKTSTTPRQAIAVANLRLTKACLHLLTMKEVVEYHASHSETSQLWREITDPAGPEGFYGDWEVDDLRYSLINCFPMLDYALLCWSTHAKQTCAYDRSVIETGWPFELWTSAILIEMENRLVKLISPGIGEEFNWRHGPTVLHLSVKHDLKVLLEVLWDRADSTSITTGSPATIPSCGPILSTLVEEAARGNHEDILRLLLNGSDNMLMNLAQYPEVKDLPCPIDGRLPRVPISWAALHGNLTIAEMLCERGLIYHPDHLSDAVCFAARQGHMAMVRFLFHEGASPVPHALEEALIHDHEDIALLLLDQVCAAKTDRQLVRRWLVTAARFPNIDVMRLVLDTFLEFSDKECRGEVLFELANWDLPETYSHYDSESVGSSEWEPRCSEPEVTAAAQIVIHAGPINVDWTDGSRSSTTPLQAAAGVRDVSFLQLLLEAGADLARSDDRGWTALTWAVGQNNKDNVALLLKMGANPNHADHDGLTPLLHYADIPVYELLLDAGADIEYESPSGETALLASLKRQDPSHIRWLASRGANMQSKPLVATAVQGQMKESIISLLIDLGADIDLENGQGQTALTISVERYDLEGTRYLASRGANMRSKPLVAMALRKLKAKEEQMIKVIKLLVELGADVEAPYKGRTPLTLTIVFIQRTQRRAGDEILGLLLKGGLKPGSLVNWVQKRIYDWERRQNLAGLQERRPGGKLRGDSGAGPNRVVAGSTDTRA</sequence>
<feature type="repeat" description="ANK" evidence="2">
    <location>
        <begin position="1245"/>
        <end position="1279"/>
    </location>
</feature>
<dbReference type="SMART" id="SM00248">
    <property type="entry name" value="ANK"/>
    <property type="match status" value="9"/>
</dbReference>
<evidence type="ECO:0000313" key="6">
    <source>
        <dbReference type="Proteomes" id="UP001303222"/>
    </source>
</evidence>
<dbReference type="Gene3D" id="3.40.50.300">
    <property type="entry name" value="P-loop containing nucleotide triphosphate hydrolases"/>
    <property type="match status" value="1"/>
</dbReference>
<dbReference type="InterPro" id="IPR036770">
    <property type="entry name" value="Ankyrin_rpt-contain_sf"/>
</dbReference>
<dbReference type="PROSITE" id="PS50297">
    <property type="entry name" value="ANK_REP_REGION"/>
    <property type="match status" value="2"/>
</dbReference>
<dbReference type="Pfam" id="PF12796">
    <property type="entry name" value="Ank_2"/>
    <property type="match status" value="1"/>
</dbReference>
<dbReference type="Gene3D" id="3.40.50.1820">
    <property type="entry name" value="alpha/beta hydrolase"/>
    <property type="match status" value="1"/>
</dbReference>
<dbReference type="EMBL" id="MU859279">
    <property type="protein sequence ID" value="KAK3948191.1"/>
    <property type="molecule type" value="Genomic_DNA"/>
</dbReference>
<comment type="caution">
    <text evidence="5">The sequence shown here is derived from an EMBL/GenBank/DDBJ whole genome shotgun (WGS) entry which is preliminary data.</text>
</comment>
<accession>A0AAN6NNL0</accession>
<keyword evidence="1" id="KW-0677">Repeat</keyword>
<keyword evidence="2" id="KW-0040">ANK repeat</keyword>
<dbReference type="Proteomes" id="UP001303222">
    <property type="component" value="Unassembled WGS sequence"/>
</dbReference>
<reference evidence="5" key="1">
    <citation type="journal article" date="2023" name="Mol. Phylogenet. Evol.">
        <title>Genome-scale phylogeny and comparative genomics of the fungal order Sordariales.</title>
        <authorList>
            <person name="Hensen N."/>
            <person name="Bonometti L."/>
            <person name="Westerberg I."/>
            <person name="Brannstrom I.O."/>
            <person name="Guillou S."/>
            <person name="Cros-Aarteil S."/>
            <person name="Calhoun S."/>
            <person name="Haridas S."/>
            <person name="Kuo A."/>
            <person name="Mondo S."/>
            <person name="Pangilinan J."/>
            <person name="Riley R."/>
            <person name="LaButti K."/>
            <person name="Andreopoulos B."/>
            <person name="Lipzen A."/>
            <person name="Chen C."/>
            <person name="Yan M."/>
            <person name="Daum C."/>
            <person name="Ng V."/>
            <person name="Clum A."/>
            <person name="Steindorff A."/>
            <person name="Ohm R.A."/>
            <person name="Martin F."/>
            <person name="Silar P."/>
            <person name="Natvig D.O."/>
            <person name="Lalanne C."/>
            <person name="Gautier V."/>
            <person name="Ament-Velasquez S.L."/>
            <person name="Kruys A."/>
            <person name="Hutchinson M.I."/>
            <person name="Powell A.J."/>
            <person name="Barry K."/>
            <person name="Miller A.N."/>
            <person name="Grigoriev I.V."/>
            <person name="Debuchy R."/>
            <person name="Gladieux P."/>
            <person name="Hiltunen Thoren M."/>
            <person name="Johannesson H."/>
        </authorList>
    </citation>
    <scope>NUCLEOTIDE SEQUENCE</scope>
    <source>
        <strain evidence="5">CBS 626.80</strain>
    </source>
</reference>
<dbReference type="InterPro" id="IPR002110">
    <property type="entry name" value="Ankyrin_rpt"/>
</dbReference>
<dbReference type="InterPro" id="IPR056884">
    <property type="entry name" value="NPHP3-like_N"/>
</dbReference>
<feature type="repeat" description="ANK" evidence="2">
    <location>
        <begin position="1155"/>
        <end position="1187"/>
    </location>
</feature>
<dbReference type="PANTHER" id="PTHR10039">
    <property type="entry name" value="AMELOGENIN"/>
    <property type="match status" value="1"/>
</dbReference>
<evidence type="ECO:0000256" key="2">
    <source>
        <dbReference type="PROSITE-ProRule" id="PRU00023"/>
    </source>
</evidence>
<name>A0AAN6NNL0_9PEZI</name>
<protein>
    <recommendedName>
        <fullName evidence="4">Nephrocystin 3-like N-terminal domain-containing protein</fullName>
    </recommendedName>
</protein>
<dbReference type="InterPro" id="IPR029058">
    <property type="entry name" value="AB_hydrolase_fold"/>
</dbReference>
<proteinExistence type="predicted"/>
<dbReference type="Pfam" id="PF24883">
    <property type="entry name" value="NPHP3_N"/>
    <property type="match status" value="1"/>
</dbReference>
<dbReference type="PANTHER" id="PTHR10039:SF5">
    <property type="entry name" value="NACHT DOMAIN-CONTAINING PROTEIN"/>
    <property type="match status" value="1"/>
</dbReference>
<dbReference type="SUPFAM" id="SSF53474">
    <property type="entry name" value="alpha/beta-Hydrolases"/>
    <property type="match status" value="1"/>
</dbReference>
<keyword evidence="6" id="KW-1185">Reference proteome</keyword>
<dbReference type="SUPFAM" id="SSF48403">
    <property type="entry name" value="Ankyrin repeat"/>
    <property type="match status" value="2"/>
</dbReference>
<organism evidence="5 6">
    <name type="scientific">Pseudoneurospora amorphoporcata</name>
    <dbReference type="NCBI Taxonomy" id="241081"/>
    <lineage>
        <taxon>Eukaryota</taxon>
        <taxon>Fungi</taxon>
        <taxon>Dikarya</taxon>
        <taxon>Ascomycota</taxon>
        <taxon>Pezizomycotina</taxon>
        <taxon>Sordariomycetes</taxon>
        <taxon>Sordariomycetidae</taxon>
        <taxon>Sordariales</taxon>
        <taxon>Sordariaceae</taxon>
        <taxon>Pseudoneurospora</taxon>
    </lineage>
</organism>
<feature type="region of interest" description="Disordered" evidence="3">
    <location>
        <begin position="1403"/>
        <end position="1432"/>
    </location>
</feature>
<feature type="domain" description="Nephrocystin 3-like N-terminal" evidence="4">
    <location>
        <begin position="296"/>
        <end position="460"/>
    </location>
</feature>
<dbReference type="InterPro" id="IPR027417">
    <property type="entry name" value="P-loop_NTPase"/>
</dbReference>
<reference evidence="5" key="2">
    <citation type="submission" date="2023-06" db="EMBL/GenBank/DDBJ databases">
        <authorList>
            <consortium name="Lawrence Berkeley National Laboratory"/>
            <person name="Mondo S.J."/>
            <person name="Hensen N."/>
            <person name="Bonometti L."/>
            <person name="Westerberg I."/>
            <person name="Brannstrom I.O."/>
            <person name="Guillou S."/>
            <person name="Cros-Aarteil S."/>
            <person name="Calhoun S."/>
            <person name="Haridas S."/>
            <person name="Kuo A."/>
            <person name="Pangilinan J."/>
            <person name="Riley R."/>
            <person name="Labutti K."/>
            <person name="Andreopoulos B."/>
            <person name="Lipzen A."/>
            <person name="Chen C."/>
            <person name="Yanf M."/>
            <person name="Daum C."/>
            <person name="Ng V."/>
            <person name="Clum A."/>
            <person name="Steindorff A."/>
            <person name="Ohm R."/>
            <person name="Martin F."/>
            <person name="Silar P."/>
            <person name="Natvig D."/>
            <person name="Lalanne C."/>
            <person name="Gautier V."/>
            <person name="Ament-Velasquez S.L."/>
            <person name="Kruys A."/>
            <person name="Hutchinson M.I."/>
            <person name="Powell A.J."/>
            <person name="Barry K."/>
            <person name="Miller A.N."/>
            <person name="Grigoriev I.V."/>
            <person name="Debuchy R."/>
            <person name="Gladieux P."/>
            <person name="Thoren M.H."/>
            <person name="Johannesson H."/>
        </authorList>
    </citation>
    <scope>NUCLEOTIDE SEQUENCE</scope>
    <source>
        <strain evidence="5">CBS 626.80</strain>
    </source>
</reference>
<dbReference type="PROSITE" id="PS50088">
    <property type="entry name" value="ANK_REPEAT"/>
    <property type="match status" value="3"/>
</dbReference>
<dbReference type="Gene3D" id="1.25.40.20">
    <property type="entry name" value="Ankyrin repeat-containing domain"/>
    <property type="match status" value="3"/>
</dbReference>
<evidence type="ECO:0000259" key="4">
    <source>
        <dbReference type="Pfam" id="PF24883"/>
    </source>
</evidence>
<feature type="repeat" description="ANK" evidence="2">
    <location>
        <begin position="1122"/>
        <end position="1154"/>
    </location>
</feature>
<evidence type="ECO:0000256" key="3">
    <source>
        <dbReference type="SAM" id="MobiDB-lite"/>
    </source>
</evidence>
<feature type="compositionally biased region" description="Basic and acidic residues" evidence="3">
    <location>
        <begin position="1403"/>
        <end position="1414"/>
    </location>
</feature>
<gene>
    <name evidence="5" type="ORF">QBC32DRAFT_352242</name>
</gene>
<evidence type="ECO:0000256" key="1">
    <source>
        <dbReference type="ARBA" id="ARBA00022737"/>
    </source>
</evidence>